<feature type="region of interest" description="Disordered" evidence="1">
    <location>
        <begin position="1"/>
        <end position="94"/>
    </location>
</feature>
<feature type="compositionally biased region" description="Basic and acidic residues" evidence="1">
    <location>
        <begin position="1"/>
        <end position="27"/>
    </location>
</feature>
<keyword evidence="4" id="KW-1185">Reference proteome</keyword>
<keyword evidence="2" id="KW-1133">Transmembrane helix</keyword>
<gene>
    <name evidence="3" type="ORF">HQ603_14205</name>
</gene>
<accession>A0ABS7P654</accession>
<feature type="transmembrane region" description="Helical" evidence="2">
    <location>
        <begin position="156"/>
        <end position="174"/>
    </location>
</feature>
<evidence type="ECO:0000313" key="4">
    <source>
        <dbReference type="Proteomes" id="UP000825228"/>
    </source>
</evidence>
<feature type="transmembrane region" description="Helical" evidence="2">
    <location>
        <begin position="186"/>
        <end position="207"/>
    </location>
</feature>
<evidence type="ECO:0000313" key="3">
    <source>
        <dbReference type="EMBL" id="MBY6367905.1"/>
    </source>
</evidence>
<proteinExistence type="predicted"/>
<keyword evidence="2" id="KW-0812">Transmembrane</keyword>
<comment type="caution">
    <text evidence="3">The sequence shown here is derived from an EMBL/GenBank/DDBJ whole genome shotgun (WGS) entry which is preliminary data.</text>
</comment>
<protein>
    <recommendedName>
        <fullName evidence="5">TM2 domain-containing protein</fullName>
    </recommendedName>
</protein>
<feature type="compositionally biased region" description="Gly residues" evidence="1">
    <location>
        <begin position="35"/>
        <end position="44"/>
    </location>
</feature>
<evidence type="ECO:0008006" key="5">
    <source>
        <dbReference type="Google" id="ProtNLM"/>
    </source>
</evidence>
<feature type="compositionally biased region" description="Low complexity" evidence="1">
    <location>
        <begin position="45"/>
        <end position="55"/>
    </location>
</feature>
<dbReference type="RefSeq" id="WP_308126537.1">
    <property type="nucleotide sequence ID" value="NZ_JABUBT010000019.1"/>
</dbReference>
<organism evidence="3 4">
    <name type="scientific">Rhodococcoides corynebacterioides</name>
    <dbReference type="NCBI Taxonomy" id="53972"/>
    <lineage>
        <taxon>Bacteria</taxon>
        <taxon>Bacillati</taxon>
        <taxon>Actinomycetota</taxon>
        <taxon>Actinomycetes</taxon>
        <taxon>Mycobacteriales</taxon>
        <taxon>Nocardiaceae</taxon>
        <taxon>Rhodococcoides</taxon>
    </lineage>
</organism>
<keyword evidence="2" id="KW-0472">Membrane</keyword>
<sequence>MTEPYDRYRPDETQDTHLYRPDLRKAAPGDPTGTTGSGSAGTTGAGHPTSNDGAPPAGGSGPGWNVNASFGEGPGSEAYPSYPSPPDSQQYGTQQYGTQQYGTQQYGTQQFGSQQYGQPSFPQHPGPAAFGGWVDRAAPYGRHQQTGEPYGEKSKVVAGLLQLVPLLAALPLGIGRFYMGTNAIAIAQLSVFVVGVLLCLTIIGIVFGLPLLAIGWVWCLVDGIVVLAGSPRDGNGRLLRP</sequence>
<evidence type="ECO:0000256" key="2">
    <source>
        <dbReference type="SAM" id="Phobius"/>
    </source>
</evidence>
<reference evidence="3 4" key="1">
    <citation type="submission" date="2020-06" db="EMBL/GenBank/DDBJ databases">
        <title>Taxonomy, biology and ecology of Rhodococcus bacteria occurring in California pistachio and other woody hosts as revealed by genome sequence analyses.</title>
        <authorList>
            <person name="Gai Y."/>
            <person name="Riely B."/>
        </authorList>
    </citation>
    <scope>NUCLEOTIDE SEQUENCE [LARGE SCALE GENOMIC DNA]</scope>
    <source>
        <strain evidence="3 4">BP-281</strain>
    </source>
</reference>
<name>A0ABS7P654_9NOCA</name>
<evidence type="ECO:0000256" key="1">
    <source>
        <dbReference type="SAM" id="MobiDB-lite"/>
    </source>
</evidence>
<dbReference type="EMBL" id="JABUBU010000015">
    <property type="protein sequence ID" value="MBY6367905.1"/>
    <property type="molecule type" value="Genomic_DNA"/>
</dbReference>
<dbReference type="Proteomes" id="UP000825228">
    <property type="component" value="Unassembled WGS sequence"/>
</dbReference>